<feature type="domain" description="Helicase ATP-binding" evidence="8">
    <location>
        <begin position="36"/>
        <end position="203"/>
    </location>
</feature>
<dbReference type="Pfam" id="PF00270">
    <property type="entry name" value="DEAD"/>
    <property type="match status" value="1"/>
</dbReference>
<evidence type="ECO:0000259" key="8">
    <source>
        <dbReference type="PROSITE" id="PS51192"/>
    </source>
</evidence>
<dbReference type="SMART" id="SM00490">
    <property type="entry name" value="HELICc"/>
    <property type="match status" value="1"/>
</dbReference>
<protein>
    <submittedName>
        <fullName evidence="11">ATP-dependent helicase</fullName>
    </submittedName>
</protein>
<comment type="caution">
    <text evidence="11">The sequence shown here is derived from an EMBL/GenBank/DDBJ whole genome shotgun (WGS) entry which is preliminary data.</text>
</comment>
<dbReference type="InterPro" id="IPR014001">
    <property type="entry name" value="Helicase_ATP-bd"/>
</dbReference>
<dbReference type="SUPFAM" id="SSF52540">
    <property type="entry name" value="P-loop containing nucleoside triphosphate hydrolases"/>
    <property type="match status" value="1"/>
</dbReference>
<dbReference type="Proteomes" id="UP000230553">
    <property type="component" value="Unassembled WGS sequence"/>
</dbReference>
<dbReference type="PANTHER" id="PTHR47959">
    <property type="entry name" value="ATP-DEPENDENT RNA HELICASE RHLE-RELATED"/>
    <property type="match status" value="1"/>
</dbReference>
<evidence type="ECO:0000256" key="1">
    <source>
        <dbReference type="ARBA" id="ARBA00022741"/>
    </source>
</evidence>
<dbReference type="InterPro" id="IPR001650">
    <property type="entry name" value="Helicase_C-like"/>
</dbReference>
<dbReference type="GO" id="GO:0003676">
    <property type="term" value="F:nucleic acid binding"/>
    <property type="evidence" value="ECO:0007669"/>
    <property type="project" value="InterPro"/>
</dbReference>
<dbReference type="GO" id="GO:0005524">
    <property type="term" value="F:ATP binding"/>
    <property type="evidence" value="ECO:0007669"/>
    <property type="project" value="UniProtKB-KW"/>
</dbReference>
<evidence type="ECO:0000256" key="6">
    <source>
        <dbReference type="PROSITE-ProRule" id="PRU00552"/>
    </source>
</evidence>
<evidence type="ECO:0000256" key="5">
    <source>
        <dbReference type="ARBA" id="ARBA00038437"/>
    </source>
</evidence>
<organism evidence="11 12">
    <name type="scientific">Candidatus Wolfebacteria bacterium CG_4_10_14_0_2_um_filter_39_18</name>
    <dbReference type="NCBI Taxonomy" id="1975061"/>
    <lineage>
        <taxon>Bacteria</taxon>
        <taxon>Candidatus Wolfeibacteriota</taxon>
    </lineage>
</organism>
<dbReference type="PANTHER" id="PTHR47959:SF13">
    <property type="entry name" value="ATP-DEPENDENT RNA HELICASE RHLE"/>
    <property type="match status" value="1"/>
</dbReference>
<evidence type="ECO:0000256" key="3">
    <source>
        <dbReference type="ARBA" id="ARBA00022806"/>
    </source>
</evidence>
<proteinExistence type="inferred from homology"/>
<evidence type="ECO:0000259" key="10">
    <source>
        <dbReference type="PROSITE" id="PS51195"/>
    </source>
</evidence>
<dbReference type="PROSITE" id="PS51194">
    <property type="entry name" value="HELICASE_CTER"/>
    <property type="match status" value="1"/>
</dbReference>
<name>A0A2M7TFA0_9BACT</name>
<keyword evidence="4" id="KW-0067">ATP-binding</keyword>
<keyword evidence="2" id="KW-0378">Hydrolase</keyword>
<feature type="region of interest" description="Disordered" evidence="7">
    <location>
        <begin position="384"/>
        <end position="411"/>
    </location>
</feature>
<dbReference type="InterPro" id="IPR044742">
    <property type="entry name" value="DEAD/DEAH_RhlB"/>
</dbReference>
<evidence type="ECO:0000313" key="11">
    <source>
        <dbReference type="EMBL" id="PIZ44514.1"/>
    </source>
</evidence>
<keyword evidence="1" id="KW-0547">Nucleotide-binding</keyword>
<dbReference type="GO" id="GO:0016787">
    <property type="term" value="F:hydrolase activity"/>
    <property type="evidence" value="ECO:0007669"/>
    <property type="project" value="UniProtKB-KW"/>
</dbReference>
<dbReference type="PROSITE" id="PS51192">
    <property type="entry name" value="HELICASE_ATP_BIND_1"/>
    <property type="match status" value="1"/>
</dbReference>
<accession>A0A2M7TFA0</accession>
<dbReference type="CDD" id="cd00268">
    <property type="entry name" value="DEADc"/>
    <property type="match status" value="1"/>
</dbReference>
<dbReference type="AlphaFoldDB" id="A0A2M7TFA0"/>
<keyword evidence="3 11" id="KW-0347">Helicase</keyword>
<evidence type="ECO:0000259" key="9">
    <source>
        <dbReference type="PROSITE" id="PS51194"/>
    </source>
</evidence>
<dbReference type="GO" id="GO:0005829">
    <property type="term" value="C:cytosol"/>
    <property type="evidence" value="ECO:0007669"/>
    <property type="project" value="TreeGrafter"/>
</dbReference>
<dbReference type="EMBL" id="PFNM01000045">
    <property type="protein sequence ID" value="PIZ44514.1"/>
    <property type="molecule type" value="Genomic_DNA"/>
</dbReference>
<gene>
    <name evidence="11" type="ORF">COY31_02465</name>
</gene>
<dbReference type="InterPro" id="IPR050079">
    <property type="entry name" value="DEAD_box_RNA_helicase"/>
</dbReference>
<feature type="domain" description="DEAD-box RNA helicase Q" evidence="10">
    <location>
        <begin position="5"/>
        <end position="33"/>
    </location>
</feature>
<evidence type="ECO:0000256" key="2">
    <source>
        <dbReference type="ARBA" id="ARBA00022801"/>
    </source>
</evidence>
<sequence>MNKSSGFYNLGIAPNILEILDKFNFKIPTPIQEKSIPSSIEGKDMIGVAQTGTGKTLAFAIPMIQAALSGKKGLVVLPTKELASQVDEVFHKFGTPLGVRTAVLIGGEPIRHQIRGIRNNPQIIIGTPGRIIDHLEQKTISLKSVDVLTLDEADRMLDMGFAPQLKLILQAVPREKQTLLFSATMPKDIIAIAQANMKLPLRVEIAPSGTTAEKVTQELFFVEKNDKPRLLEKLLYEYRGSALIFIKTKFAARKIALNVRSMGHTVIELHSNRSLKQRQEALEGFRNGKYRILVATDIAARGIDVKGIELVLNYDLPQSSEDYVHRIGRTARIGAAGHAISFATPDQRGKVKGIERLIRATLPLSKLPQLPPFRKSDLIREKTESRFSRSNFNKNKKFTGHKKFSPYRGRR</sequence>
<feature type="domain" description="Helicase C-terminal" evidence="9">
    <location>
        <begin position="230"/>
        <end position="379"/>
    </location>
</feature>
<feature type="compositionally biased region" description="Basic residues" evidence="7">
    <location>
        <begin position="394"/>
        <end position="411"/>
    </location>
</feature>
<dbReference type="GO" id="GO:0003724">
    <property type="term" value="F:RNA helicase activity"/>
    <property type="evidence" value="ECO:0007669"/>
    <property type="project" value="InterPro"/>
</dbReference>
<reference evidence="12" key="1">
    <citation type="submission" date="2017-09" db="EMBL/GenBank/DDBJ databases">
        <title>Depth-based differentiation of microbial function through sediment-hosted aquifers and enrichment of novel symbionts in the deep terrestrial subsurface.</title>
        <authorList>
            <person name="Probst A.J."/>
            <person name="Ladd B."/>
            <person name="Jarett J.K."/>
            <person name="Geller-Mcgrath D.E."/>
            <person name="Sieber C.M.K."/>
            <person name="Emerson J.B."/>
            <person name="Anantharaman K."/>
            <person name="Thomas B.C."/>
            <person name="Malmstrom R."/>
            <person name="Stieglmeier M."/>
            <person name="Klingl A."/>
            <person name="Woyke T."/>
            <person name="Ryan C.M."/>
            <person name="Banfield J.F."/>
        </authorList>
    </citation>
    <scope>NUCLEOTIDE SEQUENCE [LARGE SCALE GENOMIC DNA]</scope>
</reference>
<evidence type="ECO:0000256" key="4">
    <source>
        <dbReference type="ARBA" id="ARBA00022840"/>
    </source>
</evidence>
<dbReference type="SMART" id="SM00487">
    <property type="entry name" value="DEXDc"/>
    <property type="match status" value="1"/>
</dbReference>
<dbReference type="Gene3D" id="3.40.50.300">
    <property type="entry name" value="P-loop containing nucleotide triphosphate hydrolases"/>
    <property type="match status" value="2"/>
</dbReference>
<dbReference type="CDD" id="cd18787">
    <property type="entry name" value="SF2_C_DEAD"/>
    <property type="match status" value="1"/>
</dbReference>
<evidence type="ECO:0000313" key="12">
    <source>
        <dbReference type="Proteomes" id="UP000230553"/>
    </source>
</evidence>
<feature type="short sequence motif" description="Q motif" evidence="6">
    <location>
        <begin position="5"/>
        <end position="33"/>
    </location>
</feature>
<evidence type="ECO:0000256" key="7">
    <source>
        <dbReference type="SAM" id="MobiDB-lite"/>
    </source>
</evidence>
<dbReference type="InterPro" id="IPR014014">
    <property type="entry name" value="RNA_helicase_DEAD_Q_motif"/>
</dbReference>
<comment type="similarity">
    <text evidence="5">Belongs to the DEAD box helicase family.</text>
</comment>
<dbReference type="PROSITE" id="PS51195">
    <property type="entry name" value="Q_MOTIF"/>
    <property type="match status" value="1"/>
</dbReference>
<dbReference type="InterPro" id="IPR011545">
    <property type="entry name" value="DEAD/DEAH_box_helicase_dom"/>
</dbReference>
<dbReference type="Pfam" id="PF00271">
    <property type="entry name" value="Helicase_C"/>
    <property type="match status" value="1"/>
</dbReference>
<dbReference type="InterPro" id="IPR027417">
    <property type="entry name" value="P-loop_NTPase"/>
</dbReference>